<dbReference type="EMBL" id="CP031598">
    <property type="protein sequence ID" value="QEW26463.1"/>
    <property type="molecule type" value="Genomic_DNA"/>
</dbReference>
<dbReference type="CDD" id="cd00586">
    <property type="entry name" value="4HBT"/>
    <property type="match status" value="1"/>
</dbReference>
<name>A0A0T5P3S9_9RHOB</name>
<gene>
    <name evidence="2" type="primary">lcdH_3</name>
    <name evidence="2" type="ORF">RIdsm_02263</name>
    <name evidence="1" type="ORF">XM52_21225</name>
</gene>
<keyword evidence="2" id="KW-0560">Oxidoreductase</keyword>
<dbReference type="GO" id="GO:0047617">
    <property type="term" value="F:fatty acyl-CoA hydrolase activity"/>
    <property type="evidence" value="ECO:0007669"/>
    <property type="project" value="TreeGrafter"/>
</dbReference>
<dbReference type="EMBL" id="LAXI01000018">
    <property type="protein sequence ID" value="KRS15821.1"/>
    <property type="molecule type" value="Genomic_DNA"/>
</dbReference>
<evidence type="ECO:0000313" key="3">
    <source>
        <dbReference type="Proteomes" id="UP000051401"/>
    </source>
</evidence>
<dbReference type="InterPro" id="IPR050563">
    <property type="entry name" value="4-hydroxybenzoyl-CoA_TE"/>
</dbReference>
<reference evidence="2 4" key="2">
    <citation type="submission" date="2018-08" db="EMBL/GenBank/DDBJ databases">
        <title>Genetic Globetrotter - A new plasmid hitch-hiking vast phylogenetic and geographic distances.</title>
        <authorList>
            <person name="Vollmers J."/>
            <person name="Petersen J."/>
        </authorList>
    </citation>
    <scope>NUCLEOTIDE SEQUENCE [LARGE SCALE GENOMIC DNA]</scope>
    <source>
        <strain evidence="2 4">DSM 26383</strain>
    </source>
</reference>
<dbReference type="RefSeq" id="WP_057819313.1">
    <property type="nucleotide sequence ID" value="NZ_CP031598.1"/>
</dbReference>
<dbReference type="Proteomes" id="UP000051401">
    <property type="component" value="Unassembled WGS sequence"/>
</dbReference>
<evidence type="ECO:0000313" key="1">
    <source>
        <dbReference type="EMBL" id="KRS15821.1"/>
    </source>
</evidence>
<dbReference type="KEGG" id="rid:RIdsm_02263"/>
<accession>A0A0T5P3S9</accession>
<evidence type="ECO:0000313" key="2">
    <source>
        <dbReference type="EMBL" id="QEW26463.1"/>
    </source>
</evidence>
<evidence type="ECO:0000313" key="4">
    <source>
        <dbReference type="Proteomes" id="UP000325785"/>
    </source>
</evidence>
<protein>
    <submittedName>
        <fullName evidence="2">L-carnitine dehydrogenase</fullName>
        <ecNumber evidence="2">1.1.1.108</ecNumber>
    </submittedName>
</protein>
<dbReference type="OrthoDB" id="9803287at2"/>
<proteinExistence type="predicted"/>
<keyword evidence="3" id="KW-1185">Reference proteome</keyword>
<organism evidence="1 3">
    <name type="scientific">Roseovarius indicus</name>
    <dbReference type="NCBI Taxonomy" id="540747"/>
    <lineage>
        <taxon>Bacteria</taxon>
        <taxon>Pseudomonadati</taxon>
        <taxon>Pseudomonadota</taxon>
        <taxon>Alphaproteobacteria</taxon>
        <taxon>Rhodobacterales</taxon>
        <taxon>Roseobacteraceae</taxon>
        <taxon>Roseovarius</taxon>
    </lineage>
</organism>
<sequence length="150" mass="16865">MTRLKLHGEPLQEAWLDAYGHLNEAYYLVPFSNASWALQDHFEVGTAYFDETGCALYTLETHLRYLDEVRAPADLSIESAVLGVDGKRLHIGHWMMVGDKECATFECMLLHFDTREGGVAAFPDAIRERLEAAVLEPKPDWAGRAVKQLG</sequence>
<dbReference type="InterPro" id="IPR029069">
    <property type="entry name" value="HotDog_dom_sf"/>
</dbReference>
<dbReference type="GO" id="GO:0047728">
    <property type="term" value="F:carnitine 3-dehydrogenase activity"/>
    <property type="evidence" value="ECO:0007669"/>
    <property type="project" value="UniProtKB-EC"/>
</dbReference>
<dbReference type="STRING" id="540747.SAMN04488031_11420"/>
<dbReference type="AlphaFoldDB" id="A0A0T5P3S9"/>
<dbReference type="Proteomes" id="UP000325785">
    <property type="component" value="Chromosome"/>
</dbReference>
<dbReference type="Gene3D" id="3.10.129.10">
    <property type="entry name" value="Hotdog Thioesterase"/>
    <property type="match status" value="1"/>
</dbReference>
<reference evidence="1 3" key="1">
    <citation type="submission" date="2015-04" db="EMBL/GenBank/DDBJ databases">
        <title>The draft genome sequence of Roseovarius indicus B108T.</title>
        <authorList>
            <person name="Li G."/>
            <person name="Lai Q."/>
            <person name="Shao Z."/>
            <person name="Yan P."/>
        </authorList>
    </citation>
    <scope>NUCLEOTIDE SEQUENCE [LARGE SCALE GENOMIC DNA]</scope>
    <source>
        <strain evidence="1 3">B108</strain>
    </source>
</reference>
<dbReference type="Pfam" id="PF13279">
    <property type="entry name" value="4HBT_2"/>
    <property type="match status" value="1"/>
</dbReference>
<dbReference type="PATRIC" id="fig|540747.5.peg.2012"/>
<dbReference type="PANTHER" id="PTHR31793">
    <property type="entry name" value="4-HYDROXYBENZOYL-COA THIOESTERASE FAMILY MEMBER"/>
    <property type="match status" value="1"/>
</dbReference>
<dbReference type="SUPFAM" id="SSF54637">
    <property type="entry name" value="Thioesterase/thiol ester dehydrase-isomerase"/>
    <property type="match status" value="1"/>
</dbReference>
<dbReference type="EC" id="1.1.1.108" evidence="2"/>
<dbReference type="PANTHER" id="PTHR31793:SF2">
    <property type="entry name" value="BLR1345 PROTEIN"/>
    <property type="match status" value="1"/>
</dbReference>